<keyword evidence="4" id="KW-1185">Reference proteome</keyword>
<accession>A0ABR1YXG9</accession>
<gene>
    <name evidence="3" type="ORF">HDK90DRAFT_198242</name>
</gene>
<protein>
    <recommendedName>
        <fullName evidence="2">RNase H type-1 domain-containing protein</fullName>
    </recommendedName>
</protein>
<evidence type="ECO:0000313" key="3">
    <source>
        <dbReference type="EMBL" id="KAK8240882.1"/>
    </source>
</evidence>
<feature type="compositionally biased region" description="Polar residues" evidence="1">
    <location>
        <begin position="15"/>
        <end position="25"/>
    </location>
</feature>
<dbReference type="Proteomes" id="UP001492380">
    <property type="component" value="Unassembled WGS sequence"/>
</dbReference>
<dbReference type="Gene3D" id="3.30.420.10">
    <property type="entry name" value="Ribonuclease H-like superfamily/Ribonuclease H"/>
    <property type="match status" value="1"/>
</dbReference>
<reference evidence="3 4" key="1">
    <citation type="submission" date="2024-04" db="EMBL/GenBank/DDBJ databases">
        <title>Phyllosticta paracitricarpa is synonymous to the EU quarantine fungus P. citricarpa based on phylogenomic analyses.</title>
        <authorList>
            <consortium name="Lawrence Berkeley National Laboratory"/>
            <person name="Van Ingen-Buijs V.A."/>
            <person name="Van Westerhoven A.C."/>
            <person name="Haridas S."/>
            <person name="Skiadas P."/>
            <person name="Martin F."/>
            <person name="Groenewald J.Z."/>
            <person name="Crous P.W."/>
            <person name="Seidl M.F."/>
        </authorList>
    </citation>
    <scope>NUCLEOTIDE SEQUENCE [LARGE SCALE GENOMIC DNA]</scope>
    <source>
        <strain evidence="3 4">CBS 123374</strain>
    </source>
</reference>
<organism evidence="3 4">
    <name type="scientific">Phyllosticta capitalensis</name>
    <dbReference type="NCBI Taxonomy" id="121624"/>
    <lineage>
        <taxon>Eukaryota</taxon>
        <taxon>Fungi</taxon>
        <taxon>Dikarya</taxon>
        <taxon>Ascomycota</taxon>
        <taxon>Pezizomycotina</taxon>
        <taxon>Dothideomycetes</taxon>
        <taxon>Dothideomycetes incertae sedis</taxon>
        <taxon>Botryosphaeriales</taxon>
        <taxon>Phyllostictaceae</taxon>
        <taxon>Phyllosticta</taxon>
    </lineage>
</organism>
<dbReference type="InterPro" id="IPR036397">
    <property type="entry name" value="RNaseH_sf"/>
</dbReference>
<dbReference type="SUPFAM" id="SSF53098">
    <property type="entry name" value="Ribonuclease H-like"/>
    <property type="match status" value="1"/>
</dbReference>
<dbReference type="PROSITE" id="PS50879">
    <property type="entry name" value="RNASE_H_1"/>
    <property type="match status" value="1"/>
</dbReference>
<evidence type="ECO:0000256" key="1">
    <source>
        <dbReference type="SAM" id="MobiDB-lite"/>
    </source>
</evidence>
<dbReference type="InterPro" id="IPR002156">
    <property type="entry name" value="RNaseH_domain"/>
</dbReference>
<name>A0ABR1YXG9_9PEZI</name>
<sequence length="323" mass="35672">MSSTEPTTPAGEDTGVQSSPLWSVISNLSNLNLDNEDHDNEEHDNDTSSSSDEDDTSQALDASTSLHPDNGLPRLLESASLNETLKTCIATEFVATPSSLVPERVFEARNVDLPNGSVERFTLRDRHVPALGPAKTIAIYISGEAECSNFQQVGKIARPVGDMTRPGNVAKVYVRREKGGCAFIFKPGQAGTKSLALEREGPDGKTHKRTETRAELRAALAALHYKDWHSEGWKRVVLITSCKYVADHATTSLPRWWKRDWLTKNGHPIKNQDLWKELSRVICDFEKHGCEVCFWRVPEDKNVDASEAAKDAVADPEGEGFAM</sequence>
<dbReference type="InterPro" id="IPR012337">
    <property type="entry name" value="RNaseH-like_sf"/>
</dbReference>
<evidence type="ECO:0000259" key="2">
    <source>
        <dbReference type="PROSITE" id="PS50879"/>
    </source>
</evidence>
<dbReference type="Pfam" id="PF00075">
    <property type="entry name" value="RNase_H"/>
    <property type="match status" value="1"/>
</dbReference>
<evidence type="ECO:0000313" key="4">
    <source>
        <dbReference type="Proteomes" id="UP001492380"/>
    </source>
</evidence>
<dbReference type="EMBL" id="JBBWRZ010000003">
    <property type="protein sequence ID" value="KAK8240882.1"/>
    <property type="molecule type" value="Genomic_DNA"/>
</dbReference>
<feature type="compositionally biased region" description="Acidic residues" evidence="1">
    <location>
        <begin position="34"/>
        <end position="44"/>
    </location>
</feature>
<feature type="region of interest" description="Disordered" evidence="1">
    <location>
        <begin position="1"/>
        <end position="71"/>
    </location>
</feature>
<comment type="caution">
    <text evidence="3">The sequence shown here is derived from an EMBL/GenBank/DDBJ whole genome shotgun (WGS) entry which is preliminary data.</text>
</comment>
<proteinExistence type="predicted"/>
<feature type="domain" description="RNase H type-1" evidence="2">
    <location>
        <begin position="133"/>
        <end position="314"/>
    </location>
</feature>
<feature type="compositionally biased region" description="Polar residues" evidence="1">
    <location>
        <begin position="58"/>
        <end position="67"/>
    </location>
</feature>